<dbReference type="PANTHER" id="PTHR37299:SF4">
    <property type="entry name" value="TRANSCRIPTIONAL REGULATOR"/>
    <property type="match status" value="1"/>
</dbReference>
<dbReference type="SMART" id="SM00850">
    <property type="entry name" value="LytTR"/>
    <property type="match status" value="1"/>
</dbReference>
<evidence type="ECO:0000313" key="3">
    <source>
        <dbReference type="Proteomes" id="UP000215694"/>
    </source>
</evidence>
<dbReference type="InterPro" id="IPR046947">
    <property type="entry name" value="LytR-like"/>
</dbReference>
<protein>
    <submittedName>
        <fullName evidence="2">LytTR family transcriptional regulator</fullName>
    </submittedName>
</protein>
<gene>
    <name evidence="2" type="ORF">CHL78_014020</name>
</gene>
<dbReference type="InterPro" id="IPR007492">
    <property type="entry name" value="LytTR_DNA-bd_dom"/>
</dbReference>
<reference evidence="2 3" key="1">
    <citation type="journal article" date="2017" name="Genome Announc.">
        <title>Draft Genome Sequence of Romboutsia weinsteinii sp. nov. Strain CCRI-19649(T) Isolated from Surface Water.</title>
        <authorList>
            <person name="Maheux A.F."/>
            <person name="Boudreau D.K."/>
            <person name="Berube E."/>
            <person name="Boissinot M."/>
            <person name="Cantin P."/>
            <person name="Raymond F."/>
            <person name="Corbeil J."/>
            <person name="Omar R.F."/>
            <person name="Bergeron M.G."/>
        </authorList>
    </citation>
    <scope>NUCLEOTIDE SEQUENCE [LARGE SCALE GENOMIC DNA]</scope>
    <source>
        <strain evidence="2 3">CCRI-19649</strain>
    </source>
</reference>
<dbReference type="PANTHER" id="PTHR37299">
    <property type="entry name" value="TRANSCRIPTIONAL REGULATOR-RELATED"/>
    <property type="match status" value="1"/>
</dbReference>
<evidence type="ECO:0000259" key="1">
    <source>
        <dbReference type="PROSITE" id="PS50930"/>
    </source>
</evidence>
<dbReference type="OrthoDB" id="9808614at2"/>
<dbReference type="GO" id="GO:0003677">
    <property type="term" value="F:DNA binding"/>
    <property type="evidence" value="ECO:0007669"/>
    <property type="project" value="InterPro"/>
</dbReference>
<dbReference type="Proteomes" id="UP000215694">
    <property type="component" value="Unassembled WGS sequence"/>
</dbReference>
<dbReference type="Gene3D" id="2.40.50.1020">
    <property type="entry name" value="LytTr DNA-binding domain"/>
    <property type="match status" value="1"/>
</dbReference>
<dbReference type="Pfam" id="PF04397">
    <property type="entry name" value="LytTR"/>
    <property type="match status" value="1"/>
</dbReference>
<feature type="domain" description="HTH LytTR-type" evidence="1">
    <location>
        <begin position="46"/>
        <end position="145"/>
    </location>
</feature>
<evidence type="ECO:0000313" key="2">
    <source>
        <dbReference type="EMBL" id="RDY26294.1"/>
    </source>
</evidence>
<keyword evidence="3" id="KW-1185">Reference proteome</keyword>
<sequence length="145" mass="16790">MKITVQHCDTDENEIILKCKSIDEEILHILGFLKSRTQKICAWQEKHKLEFLSPEDILYAESVDEKMFLYCENAIYQTTFNLGELEASYEDVGFCRISKSMVVNLHHISSLRSCAAGRIEAKIKNEEKVIVSRHYAPILRQRLGL</sequence>
<proteinExistence type="predicted"/>
<comment type="caution">
    <text evidence="2">The sequence shown here is derived from an EMBL/GenBank/DDBJ whole genome shotgun (WGS) entry which is preliminary data.</text>
</comment>
<name>A0A255HHW8_9FIRM</name>
<dbReference type="GO" id="GO:0000156">
    <property type="term" value="F:phosphorelay response regulator activity"/>
    <property type="evidence" value="ECO:0007669"/>
    <property type="project" value="InterPro"/>
</dbReference>
<accession>A0A255HHW8</accession>
<dbReference type="PROSITE" id="PS50930">
    <property type="entry name" value="HTH_LYTTR"/>
    <property type="match status" value="1"/>
</dbReference>
<dbReference type="EMBL" id="NOJY02000030">
    <property type="protein sequence ID" value="RDY26294.1"/>
    <property type="molecule type" value="Genomic_DNA"/>
</dbReference>
<dbReference type="AlphaFoldDB" id="A0A255HHW8"/>
<dbReference type="RefSeq" id="WP_094368845.1">
    <property type="nucleotide sequence ID" value="NZ_NOJY02000030.1"/>
</dbReference>
<organism evidence="2 3">
    <name type="scientific">Romboutsia weinsteinii</name>
    <dbReference type="NCBI Taxonomy" id="2020949"/>
    <lineage>
        <taxon>Bacteria</taxon>
        <taxon>Bacillati</taxon>
        <taxon>Bacillota</taxon>
        <taxon>Clostridia</taxon>
        <taxon>Peptostreptococcales</taxon>
        <taxon>Peptostreptococcaceae</taxon>
        <taxon>Romboutsia</taxon>
    </lineage>
</organism>